<dbReference type="Proteomes" id="UP000315017">
    <property type="component" value="Chromosome"/>
</dbReference>
<evidence type="ECO:0000313" key="2">
    <source>
        <dbReference type="Proteomes" id="UP000315017"/>
    </source>
</evidence>
<name>A0A517Y652_9BACT</name>
<dbReference type="KEGG" id="aagg:ETAA8_07660"/>
<sequence length="87" mass="9713">MSQQSMLGEVTLQEVFLQEIVKSSAVAELRSLEVKFVGDRIILSGVVGSYYYKQLAQELVRSSGEGFEIENAIAVEYDKSVTTKDFE</sequence>
<keyword evidence="2" id="KW-1185">Reference proteome</keyword>
<evidence type="ECO:0000313" key="1">
    <source>
        <dbReference type="EMBL" id="QDU25696.1"/>
    </source>
</evidence>
<evidence type="ECO:0008006" key="3">
    <source>
        <dbReference type="Google" id="ProtNLM"/>
    </source>
</evidence>
<proteinExistence type="predicted"/>
<protein>
    <recommendedName>
        <fullName evidence="3">BON domain-containing protein</fullName>
    </recommendedName>
</protein>
<dbReference type="OrthoDB" id="214050at2"/>
<gene>
    <name evidence="1" type="ORF">ETAA8_07660</name>
</gene>
<dbReference type="RefSeq" id="WP_145085078.1">
    <property type="nucleotide sequence ID" value="NZ_CP036274.1"/>
</dbReference>
<dbReference type="EMBL" id="CP036274">
    <property type="protein sequence ID" value="QDU25696.1"/>
    <property type="molecule type" value="Genomic_DNA"/>
</dbReference>
<organism evidence="1 2">
    <name type="scientific">Anatilimnocola aggregata</name>
    <dbReference type="NCBI Taxonomy" id="2528021"/>
    <lineage>
        <taxon>Bacteria</taxon>
        <taxon>Pseudomonadati</taxon>
        <taxon>Planctomycetota</taxon>
        <taxon>Planctomycetia</taxon>
        <taxon>Pirellulales</taxon>
        <taxon>Pirellulaceae</taxon>
        <taxon>Anatilimnocola</taxon>
    </lineage>
</organism>
<reference evidence="1 2" key="1">
    <citation type="submission" date="2019-02" db="EMBL/GenBank/DDBJ databases">
        <title>Deep-cultivation of Planctomycetes and their phenomic and genomic characterization uncovers novel biology.</title>
        <authorList>
            <person name="Wiegand S."/>
            <person name="Jogler M."/>
            <person name="Boedeker C."/>
            <person name="Pinto D."/>
            <person name="Vollmers J."/>
            <person name="Rivas-Marin E."/>
            <person name="Kohn T."/>
            <person name="Peeters S.H."/>
            <person name="Heuer A."/>
            <person name="Rast P."/>
            <person name="Oberbeckmann S."/>
            <person name="Bunk B."/>
            <person name="Jeske O."/>
            <person name="Meyerdierks A."/>
            <person name="Storesund J.E."/>
            <person name="Kallscheuer N."/>
            <person name="Luecker S."/>
            <person name="Lage O.M."/>
            <person name="Pohl T."/>
            <person name="Merkel B.J."/>
            <person name="Hornburger P."/>
            <person name="Mueller R.-W."/>
            <person name="Bruemmer F."/>
            <person name="Labrenz M."/>
            <person name="Spormann A.M."/>
            <person name="Op den Camp H."/>
            <person name="Overmann J."/>
            <person name="Amann R."/>
            <person name="Jetten M.S.M."/>
            <person name="Mascher T."/>
            <person name="Medema M.H."/>
            <person name="Devos D.P."/>
            <person name="Kaster A.-K."/>
            <person name="Ovreas L."/>
            <person name="Rohde M."/>
            <person name="Galperin M.Y."/>
            <person name="Jogler C."/>
        </authorList>
    </citation>
    <scope>NUCLEOTIDE SEQUENCE [LARGE SCALE GENOMIC DNA]</scope>
    <source>
        <strain evidence="1 2">ETA_A8</strain>
    </source>
</reference>
<accession>A0A517Y652</accession>
<dbReference type="AlphaFoldDB" id="A0A517Y652"/>